<comment type="caution">
    <text evidence="1">The sequence shown here is derived from an EMBL/GenBank/DDBJ whole genome shotgun (WGS) entry which is preliminary data.</text>
</comment>
<reference evidence="1 2" key="1">
    <citation type="journal article" date="2022" name="Hortic Res">
        <title>A haplotype resolved chromosomal level avocado genome allows analysis of novel avocado genes.</title>
        <authorList>
            <person name="Nath O."/>
            <person name="Fletcher S.J."/>
            <person name="Hayward A."/>
            <person name="Shaw L.M."/>
            <person name="Masouleh A.K."/>
            <person name="Furtado A."/>
            <person name="Henry R.J."/>
            <person name="Mitter N."/>
        </authorList>
    </citation>
    <scope>NUCLEOTIDE SEQUENCE [LARGE SCALE GENOMIC DNA]</scope>
    <source>
        <strain evidence="2">cv. Hass</strain>
    </source>
</reference>
<protein>
    <submittedName>
        <fullName evidence="1">Uncharacterized protein</fullName>
    </submittedName>
</protein>
<evidence type="ECO:0000313" key="2">
    <source>
        <dbReference type="Proteomes" id="UP001234297"/>
    </source>
</evidence>
<dbReference type="Proteomes" id="UP001234297">
    <property type="component" value="Chromosome 1"/>
</dbReference>
<evidence type="ECO:0000313" key="1">
    <source>
        <dbReference type="EMBL" id="KAJ8648815.1"/>
    </source>
</evidence>
<name>A0ACC2MTS2_PERAE</name>
<accession>A0ACC2MTS2</accession>
<organism evidence="1 2">
    <name type="scientific">Persea americana</name>
    <name type="common">Avocado</name>
    <dbReference type="NCBI Taxonomy" id="3435"/>
    <lineage>
        <taxon>Eukaryota</taxon>
        <taxon>Viridiplantae</taxon>
        <taxon>Streptophyta</taxon>
        <taxon>Embryophyta</taxon>
        <taxon>Tracheophyta</taxon>
        <taxon>Spermatophyta</taxon>
        <taxon>Magnoliopsida</taxon>
        <taxon>Magnoliidae</taxon>
        <taxon>Laurales</taxon>
        <taxon>Lauraceae</taxon>
        <taxon>Persea</taxon>
    </lineage>
</organism>
<proteinExistence type="predicted"/>
<keyword evidence="2" id="KW-1185">Reference proteome</keyword>
<dbReference type="EMBL" id="CM056809">
    <property type="protein sequence ID" value="KAJ8648815.1"/>
    <property type="molecule type" value="Genomic_DNA"/>
</dbReference>
<gene>
    <name evidence="1" type="ORF">MRB53_001838</name>
</gene>
<sequence length="71" mass="8156">MAVYVGAKRVTDPLDHRKTGCDSYFLFHLNHGFLENDVRSYTPEETYDMYKEGPDFKSTDTSLLDSTTTAR</sequence>